<dbReference type="PROSITE" id="PS51257">
    <property type="entry name" value="PROKAR_LIPOPROTEIN"/>
    <property type="match status" value="1"/>
</dbReference>
<evidence type="ECO:0000313" key="3">
    <source>
        <dbReference type="Proteomes" id="UP000574133"/>
    </source>
</evidence>
<comment type="caution">
    <text evidence="2">The sequence shown here is derived from an EMBL/GenBank/DDBJ whole genome shotgun (WGS) entry which is preliminary data.</text>
</comment>
<dbReference type="AlphaFoldDB" id="A0A841TE29"/>
<keyword evidence="1" id="KW-0732">Signal</keyword>
<evidence type="ECO:0000256" key="1">
    <source>
        <dbReference type="SAM" id="SignalP"/>
    </source>
</evidence>
<feature type="chain" id="PRO_5032633280" description="DUF1318 domain-containing protein" evidence="1">
    <location>
        <begin position="23"/>
        <end position="223"/>
    </location>
</feature>
<organism evidence="2 3">
    <name type="scientific">Cohnella lubricantis</name>
    <dbReference type="NCBI Taxonomy" id="2163172"/>
    <lineage>
        <taxon>Bacteria</taxon>
        <taxon>Bacillati</taxon>
        <taxon>Bacillota</taxon>
        <taxon>Bacilli</taxon>
        <taxon>Bacillales</taxon>
        <taxon>Paenibacillaceae</taxon>
        <taxon>Cohnella</taxon>
    </lineage>
</organism>
<accession>A0A841TE29</accession>
<evidence type="ECO:0008006" key="4">
    <source>
        <dbReference type="Google" id="ProtNLM"/>
    </source>
</evidence>
<evidence type="ECO:0000313" key="2">
    <source>
        <dbReference type="EMBL" id="MBB6677237.1"/>
    </source>
</evidence>
<protein>
    <recommendedName>
        <fullName evidence="4">DUF1318 domain-containing protein</fullName>
    </recommendedName>
</protein>
<name>A0A841TE29_9BACL</name>
<sequence>MNVCVMRLRLAGSLLAALSCLAACSGCLAPAGMPADQAFALSASALAGSDRYSFSGEYTVMNEGGTMERRRQFRGEVAGHRLAALQWEASSARQPDADGGTDPLSLMEAVQLQAAAVAYEPSGANTVALMIALKPEAARARAVDLLRADLKASKQRDEALQSLKATTVCRWTADRRTWFPAELKEETVLQYRIGGAWRTQKRASITHFRRRADSAIINQEEGH</sequence>
<proteinExistence type="predicted"/>
<keyword evidence="3" id="KW-1185">Reference proteome</keyword>
<dbReference type="EMBL" id="JACJVN010000028">
    <property type="protein sequence ID" value="MBB6677237.1"/>
    <property type="molecule type" value="Genomic_DNA"/>
</dbReference>
<reference evidence="2 3" key="1">
    <citation type="submission" date="2020-08" db="EMBL/GenBank/DDBJ databases">
        <title>Cohnella phylogeny.</title>
        <authorList>
            <person name="Dunlap C."/>
        </authorList>
    </citation>
    <scope>NUCLEOTIDE SEQUENCE [LARGE SCALE GENOMIC DNA]</scope>
    <source>
        <strain evidence="2 3">DSM 103658</strain>
    </source>
</reference>
<dbReference type="RefSeq" id="WP_185178514.1">
    <property type="nucleotide sequence ID" value="NZ_CBCSEP010000004.1"/>
</dbReference>
<feature type="signal peptide" evidence="1">
    <location>
        <begin position="1"/>
        <end position="22"/>
    </location>
</feature>
<dbReference type="Proteomes" id="UP000574133">
    <property type="component" value="Unassembled WGS sequence"/>
</dbReference>
<gene>
    <name evidence="2" type="ORF">H4Q31_07835</name>
</gene>